<reference evidence="3" key="1">
    <citation type="journal article" date="2019" name="Int. J. Syst. Evol. Microbiol.">
        <title>The Global Catalogue of Microorganisms (GCM) 10K type strain sequencing project: providing services to taxonomists for standard genome sequencing and annotation.</title>
        <authorList>
            <consortium name="The Broad Institute Genomics Platform"/>
            <consortium name="The Broad Institute Genome Sequencing Center for Infectious Disease"/>
            <person name="Wu L."/>
            <person name="Ma J."/>
        </authorList>
    </citation>
    <scope>NUCLEOTIDE SEQUENCE [LARGE SCALE GENOMIC DNA]</scope>
    <source>
        <strain evidence="3">CGMCC 1.16306</strain>
    </source>
</reference>
<evidence type="ECO:0000313" key="2">
    <source>
        <dbReference type="EMBL" id="MFC4620374.1"/>
    </source>
</evidence>
<feature type="transmembrane region" description="Helical" evidence="1">
    <location>
        <begin position="6"/>
        <end position="27"/>
    </location>
</feature>
<sequence length="190" mass="22794">MTLTEQFTTMIAMFAMGVWIGVGLSTYHRFLRPSKRRRWLLVIADILFWMIQGALIFLVLLNVNEGEIRFYIFLALACGYSAYKALLQTLYEKCLEAVIQAFLAVTRFIGRVFYLILVQPIYLLLKFFYYLGKLLFRVLFSVLLFIFSIVYFPFKWLFRWLIPSSWKTAVRRFYRSIKRSFMKGLKWFKK</sequence>
<dbReference type="EMBL" id="JBHSFW010000020">
    <property type="protein sequence ID" value="MFC4620374.1"/>
    <property type="molecule type" value="Genomic_DNA"/>
</dbReference>
<organism evidence="2 3">
    <name type="scientific">Camelliibacillus cellulosilyticus</name>
    <dbReference type="NCBI Taxonomy" id="2174486"/>
    <lineage>
        <taxon>Bacteria</taxon>
        <taxon>Bacillati</taxon>
        <taxon>Bacillota</taxon>
        <taxon>Bacilli</taxon>
        <taxon>Bacillales</taxon>
        <taxon>Sporolactobacillaceae</taxon>
        <taxon>Camelliibacillus</taxon>
    </lineage>
</organism>
<comment type="caution">
    <text evidence="2">The sequence shown here is derived from an EMBL/GenBank/DDBJ whole genome shotgun (WGS) entry which is preliminary data.</text>
</comment>
<evidence type="ECO:0000256" key="1">
    <source>
        <dbReference type="SAM" id="Phobius"/>
    </source>
</evidence>
<dbReference type="Proteomes" id="UP001596022">
    <property type="component" value="Unassembled WGS sequence"/>
</dbReference>
<keyword evidence="1" id="KW-0472">Membrane</keyword>
<protein>
    <submittedName>
        <fullName evidence="2">Spore cortex biosynthesis protein YabQ</fullName>
    </submittedName>
</protein>
<feature type="transmembrane region" description="Helical" evidence="1">
    <location>
        <begin position="134"/>
        <end position="154"/>
    </location>
</feature>
<name>A0ABV9GT86_9BACL</name>
<evidence type="ECO:0000313" key="3">
    <source>
        <dbReference type="Proteomes" id="UP001596022"/>
    </source>
</evidence>
<accession>A0ABV9GT86</accession>
<gene>
    <name evidence="2" type="primary">yabQ</name>
    <name evidence="2" type="ORF">ACFO4N_16855</name>
</gene>
<keyword evidence="1" id="KW-1133">Transmembrane helix</keyword>
<keyword evidence="1" id="KW-0812">Transmembrane</keyword>
<dbReference type="InterPro" id="IPR019074">
    <property type="entry name" value="YabQ"/>
</dbReference>
<dbReference type="RefSeq" id="WP_376847486.1">
    <property type="nucleotide sequence ID" value="NZ_JBHSFW010000020.1"/>
</dbReference>
<feature type="transmembrane region" description="Helical" evidence="1">
    <location>
        <begin position="39"/>
        <end position="62"/>
    </location>
</feature>
<feature type="transmembrane region" description="Helical" evidence="1">
    <location>
        <begin position="68"/>
        <end position="87"/>
    </location>
</feature>
<feature type="transmembrane region" description="Helical" evidence="1">
    <location>
        <begin position="108"/>
        <end position="128"/>
    </location>
</feature>
<proteinExistence type="predicted"/>
<keyword evidence="3" id="KW-1185">Reference proteome</keyword>
<dbReference type="NCBIfam" id="TIGR02893">
    <property type="entry name" value="spore_yabQ"/>
    <property type="match status" value="1"/>
</dbReference>
<dbReference type="Pfam" id="PF09578">
    <property type="entry name" value="Spore_YabQ"/>
    <property type="match status" value="1"/>
</dbReference>